<evidence type="ECO:0000256" key="1">
    <source>
        <dbReference type="SAM" id="MobiDB-lite"/>
    </source>
</evidence>
<dbReference type="PANTHER" id="PTHR34801">
    <property type="entry name" value="EXPRESSED PROTEIN"/>
    <property type="match status" value="1"/>
</dbReference>
<dbReference type="PIRSF" id="PIRSF026426">
    <property type="entry name" value="DUF1499"/>
    <property type="match status" value="1"/>
</dbReference>
<sequence length="149" mass="16769">MRWLFMALAGALVLGGGGFMFVQNNKIPDHIGADDGNFAEMPSSPNAVSSQTDDTDKSVDPLPFKENLASSVDALLGALAQIPEITIERQTDRYIHAVYTTSTMRFKNDIELYFDEEEQVIHYRSESRVGHSDMGENREQYKLISSRYE</sequence>
<accession>D6XYR3</accession>
<protein>
    <recommendedName>
        <fullName evidence="4">DUF1499 domain-containing protein</fullName>
    </recommendedName>
</protein>
<gene>
    <name evidence="2" type="ordered locus">Bsel_0686</name>
</gene>
<dbReference type="AlphaFoldDB" id="D6XYR3"/>
<feature type="compositionally biased region" description="Polar residues" evidence="1">
    <location>
        <begin position="43"/>
        <end position="52"/>
    </location>
</feature>
<proteinExistence type="predicted"/>
<dbReference type="STRING" id="439292.Bsel_0686"/>
<feature type="region of interest" description="Disordered" evidence="1">
    <location>
        <begin position="33"/>
        <end position="58"/>
    </location>
</feature>
<evidence type="ECO:0000313" key="2">
    <source>
        <dbReference type="EMBL" id="ADH98221.1"/>
    </source>
</evidence>
<dbReference type="OrthoDB" id="9793534at2"/>
<dbReference type="PANTHER" id="PTHR34801:SF6">
    <property type="entry name" value="SLL1620 PROTEIN"/>
    <property type="match status" value="1"/>
</dbReference>
<dbReference type="Pfam" id="PF07386">
    <property type="entry name" value="DUF1499"/>
    <property type="match status" value="1"/>
</dbReference>
<evidence type="ECO:0000313" key="3">
    <source>
        <dbReference type="Proteomes" id="UP000000271"/>
    </source>
</evidence>
<organism evidence="2 3">
    <name type="scientific">Bacillus selenitireducens (strain ATCC 700615 / DSM 15326 / MLS10)</name>
    <dbReference type="NCBI Taxonomy" id="439292"/>
    <lineage>
        <taxon>Bacteria</taxon>
        <taxon>Bacillati</taxon>
        <taxon>Bacillota</taxon>
        <taxon>Bacilli</taxon>
        <taxon>Bacillales</taxon>
        <taxon>Bacillaceae</taxon>
        <taxon>Salisediminibacterium</taxon>
    </lineage>
</organism>
<dbReference type="HOGENOM" id="CLU_105603_1_0_9"/>
<evidence type="ECO:0008006" key="4">
    <source>
        <dbReference type="Google" id="ProtNLM"/>
    </source>
</evidence>
<name>D6XYR3_BACIE</name>
<dbReference type="InterPro" id="IPR010865">
    <property type="entry name" value="DUF1499"/>
</dbReference>
<dbReference type="RefSeq" id="WP_013171650.1">
    <property type="nucleotide sequence ID" value="NC_014219.1"/>
</dbReference>
<dbReference type="eggNOG" id="COG4446">
    <property type="taxonomic scope" value="Bacteria"/>
</dbReference>
<keyword evidence="3" id="KW-1185">Reference proteome</keyword>
<reference evidence="2" key="1">
    <citation type="submission" date="2009-10" db="EMBL/GenBank/DDBJ databases">
        <title>Complete sequence of Bacillus selenitireducens MLS10.</title>
        <authorList>
            <consortium name="US DOE Joint Genome Institute"/>
            <person name="Lucas S."/>
            <person name="Copeland A."/>
            <person name="Lapidus A."/>
            <person name="Glavina del Rio T."/>
            <person name="Dalin E."/>
            <person name="Tice H."/>
            <person name="Bruce D."/>
            <person name="Goodwin L."/>
            <person name="Pitluck S."/>
            <person name="Sims D."/>
            <person name="Brettin T."/>
            <person name="Detter J.C."/>
            <person name="Han C."/>
            <person name="Larimer F."/>
            <person name="Land M."/>
            <person name="Hauser L."/>
            <person name="Kyrpides N."/>
            <person name="Ovchinnikova G."/>
            <person name="Stolz J."/>
        </authorList>
    </citation>
    <scope>NUCLEOTIDE SEQUENCE [LARGE SCALE GENOMIC DNA]</scope>
    <source>
        <strain evidence="2">MLS10</strain>
    </source>
</reference>
<dbReference type="Proteomes" id="UP000000271">
    <property type="component" value="Chromosome"/>
</dbReference>
<dbReference type="EMBL" id="CP001791">
    <property type="protein sequence ID" value="ADH98221.1"/>
    <property type="molecule type" value="Genomic_DNA"/>
</dbReference>
<dbReference type="KEGG" id="bse:Bsel_0686"/>